<comment type="caution">
    <text evidence="2">The sequence shown here is derived from an EMBL/GenBank/DDBJ whole genome shotgun (WGS) entry which is preliminary data.</text>
</comment>
<dbReference type="RefSeq" id="WP_184248986.1">
    <property type="nucleotide sequence ID" value="NZ_JACHLR010000020.1"/>
</dbReference>
<organism evidence="2 3">
    <name type="scientific">Novosphingobium chloroacetimidivorans</name>
    <dbReference type="NCBI Taxonomy" id="1428314"/>
    <lineage>
        <taxon>Bacteria</taxon>
        <taxon>Pseudomonadati</taxon>
        <taxon>Pseudomonadota</taxon>
        <taxon>Alphaproteobacteria</taxon>
        <taxon>Sphingomonadales</taxon>
        <taxon>Sphingomonadaceae</taxon>
        <taxon>Novosphingobium</taxon>
    </lineage>
</organism>
<evidence type="ECO:0000313" key="3">
    <source>
        <dbReference type="Proteomes" id="UP000555448"/>
    </source>
</evidence>
<sequence>MQFSYERAALEDRCAPRVCLSILATLSAGGEQLQVWITDLSIAGFSAKTQAPLLVGERCRLKLPSIMPLSATVTRSEDLDIGCSFTRLFEPRIFDQLLAGWRNHDPLSC</sequence>
<dbReference type="Proteomes" id="UP000555448">
    <property type="component" value="Unassembled WGS sequence"/>
</dbReference>
<feature type="domain" description="PilZ" evidence="1">
    <location>
        <begin position="12"/>
        <end position="88"/>
    </location>
</feature>
<dbReference type="GO" id="GO:0035438">
    <property type="term" value="F:cyclic-di-GMP binding"/>
    <property type="evidence" value="ECO:0007669"/>
    <property type="project" value="InterPro"/>
</dbReference>
<name>A0A7W7NYD8_9SPHN</name>
<dbReference type="AlphaFoldDB" id="A0A7W7NYD8"/>
<gene>
    <name evidence="2" type="ORF">HNO88_003702</name>
</gene>
<proteinExistence type="predicted"/>
<keyword evidence="3" id="KW-1185">Reference proteome</keyword>
<accession>A0A7W7NYD8</accession>
<dbReference type="InterPro" id="IPR009875">
    <property type="entry name" value="PilZ_domain"/>
</dbReference>
<dbReference type="Gene3D" id="2.40.10.220">
    <property type="entry name" value="predicted glycosyltransferase like domains"/>
    <property type="match status" value="1"/>
</dbReference>
<evidence type="ECO:0000313" key="2">
    <source>
        <dbReference type="EMBL" id="MBB4860359.1"/>
    </source>
</evidence>
<dbReference type="SUPFAM" id="SSF141371">
    <property type="entry name" value="PilZ domain-like"/>
    <property type="match status" value="1"/>
</dbReference>
<evidence type="ECO:0000259" key="1">
    <source>
        <dbReference type="Pfam" id="PF07238"/>
    </source>
</evidence>
<reference evidence="2 3" key="1">
    <citation type="submission" date="2020-08" db="EMBL/GenBank/DDBJ databases">
        <title>Functional genomics of gut bacteria from endangered species of beetles.</title>
        <authorList>
            <person name="Carlos-Shanley C."/>
        </authorList>
    </citation>
    <scope>NUCLEOTIDE SEQUENCE [LARGE SCALE GENOMIC DNA]</scope>
    <source>
        <strain evidence="2 3">S00245</strain>
    </source>
</reference>
<protein>
    <recommendedName>
        <fullName evidence="1">PilZ domain-containing protein</fullName>
    </recommendedName>
</protein>
<dbReference type="EMBL" id="JACHLR010000020">
    <property type="protein sequence ID" value="MBB4860359.1"/>
    <property type="molecule type" value="Genomic_DNA"/>
</dbReference>
<dbReference type="Pfam" id="PF07238">
    <property type="entry name" value="PilZ"/>
    <property type="match status" value="1"/>
</dbReference>